<dbReference type="EMBL" id="VUJU01005238">
    <property type="protein sequence ID" value="KAF0751854.1"/>
    <property type="molecule type" value="Genomic_DNA"/>
</dbReference>
<evidence type="ECO:0000313" key="1">
    <source>
        <dbReference type="EMBL" id="KAF0751854.1"/>
    </source>
</evidence>
<accession>A0A6G0Y9Q4</accession>
<proteinExistence type="predicted"/>
<gene>
    <name evidence="1" type="ORF">FWK35_00012071</name>
</gene>
<dbReference type="Proteomes" id="UP000478052">
    <property type="component" value="Unassembled WGS sequence"/>
</dbReference>
<dbReference type="AlphaFoldDB" id="A0A6G0Y9Q4"/>
<name>A0A6G0Y9Q4_APHCR</name>
<organism evidence="1 2">
    <name type="scientific">Aphis craccivora</name>
    <name type="common">Cowpea aphid</name>
    <dbReference type="NCBI Taxonomy" id="307492"/>
    <lineage>
        <taxon>Eukaryota</taxon>
        <taxon>Metazoa</taxon>
        <taxon>Ecdysozoa</taxon>
        <taxon>Arthropoda</taxon>
        <taxon>Hexapoda</taxon>
        <taxon>Insecta</taxon>
        <taxon>Pterygota</taxon>
        <taxon>Neoptera</taxon>
        <taxon>Paraneoptera</taxon>
        <taxon>Hemiptera</taxon>
        <taxon>Sternorrhyncha</taxon>
        <taxon>Aphidomorpha</taxon>
        <taxon>Aphidoidea</taxon>
        <taxon>Aphididae</taxon>
        <taxon>Aphidini</taxon>
        <taxon>Aphis</taxon>
        <taxon>Aphis</taxon>
    </lineage>
</organism>
<evidence type="ECO:0000313" key="2">
    <source>
        <dbReference type="Proteomes" id="UP000478052"/>
    </source>
</evidence>
<comment type="caution">
    <text evidence="1">The sequence shown here is derived from an EMBL/GenBank/DDBJ whole genome shotgun (WGS) entry which is preliminary data.</text>
</comment>
<reference evidence="1 2" key="1">
    <citation type="submission" date="2019-08" db="EMBL/GenBank/DDBJ databases">
        <title>Whole genome of Aphis craccivora.</title>
        <authorList>
            <person name="Voronova N.V."/>
            <person name="Shulinski R.S."/>
            <person name="Bandarenka Y.V."/>
            <person name="Zhorov D.G."/>
            <person name="Warner D."/>
        </authorList>
    </citation>
    <scope>NUCLEOTIDE SEQUENCE [LARGE SCALE GENOMIC DNA]</scope>
    <source>
        <strain evidence="1">180601</strain>
        <tissue evidence="1">Whole Body</tissue>
    </source>
</reference>
<keyword evidence="2" id="KW-1185">Reference proteome</keyword>
<protein>
    <submittedName>
        <fullName evidence="1">Uncharacterized protein</fullName>
    </submittedName>
</protein>
<sequence length="83" mass="9837">MPSKSLVGTFTTEIKEIYFERSRLRKCPKEKLKYFKKFRSLKKNHGLMSSQVSKVQKNNEPPSRIFGNINDKIKMWKFLLPVS</sequence>